<evidence type="ECO:0000313" key="1">
    <source>
        <dbReference type="EMBL" id="OSX80042.1"/>
    </source>
</evidence>
<gene>
    <name evidence="1" type="ORF">BU14_0060s0009</name>
</gene>
<dbReference type="EMBL" id="KV918781">
    <property type="protein sequence ID" value="OSX80042.1"/>
    <property type="molecule type" value="Genomic_DNA"/>
</dbReference>
<dbReference type="Proteomes" id="UP000218209">
    <property type="component" value="Unassembled WGS sequence"/>
</dbReference>
<organism evidence="1 2">
    <name type="scientific">Porphyra umbilicalis</name>
    <name type="common">Purple laver</name>
    <name type="synonym">Red alga</name>
    <dbReference type="NCBI Taxonomy" id="2786"/>
    <lineage>
        <taxon>Eukaryota</taxon>
        <taxon>Rhodophyta</taxon>
        <taxon>Bangiophyceae</taxon>
        <taxon>Bangiales</taxon>
        <taxon>Bangiaceae</taxon>
        <taxon>Porphyra</taxon>
    </lineage>
</organism>
<reference evidence="1 2" key="1">
    <citation type="submission" date="2017-03" db="EMBL/GenBank/DDBJ databases">
        <title>WGS assembly of Porphyra umbilicalis.</title>
        <authorList>
            <person name="Brawley S.H."/>
            <person name="Blouin N.A."/>
            <person name="Ficko-Blean E."/>
            <person name="Wheeler G.L."/>
            <person name="Lohr M."/>
            <person name="Goodson H.V."/>
            <person name="Jenkins J.W."/>
            <person name="Blaby-Haas C.E."/>
            <person name="Helliwell K.E."/>
            <person name="Chan C."/>
            <person name="Marriage T."/>
            <person name="Bhattacharya D."/>
            <person name="Klein A.S."/>
            <person name="Badis Y."/>
            <person name="Brodie J."/>
            <person name="Cao Y."/>
            <person name="Collen J."/>
            <person name="Dittami S.M."/>
            <person name="Gachon C.M."/>
            <person name="Green B.R."/>
            <person name="Karpowicz S."/>
            <person name="Kim J.W."/>
            <person name="Kudahl U."/>
            <person name="Lin S."/>
            <person name="Michel G."/>
            <person name="Mittag M."/>
            <person name="Olson B.J."/>
            <person name="Pangilinan J."/>
            <person name="Peng Y."/>
            <person name="Qiu H."/>
            <person name="Shu S."/>
            <person name="Singer J.T."/>
            <person name="Smith A.G."/>
            <person name="Sprecher B.N."/>
            <person name="Wagner V."/>
            <person name="Wang W."/>
            <person name="Wang Z.-Y."/>
            <person name="Yan J."/>
            <person name="Yarish C."/>
            <person name="Zoeuner-Riek S."/>
            <person name="Zhuang Y."/>
            <person name="Zou Y."/>
            <person name="Lindquist E.A."/>
            <person name="Grimwood J."/>
            <person name="Barry K."/>
            <person name="Rokhsar D.S."/>
            <person name="Schmutz J."/>
            <person name="Stiller J.W."/>
            <person name="Grossman A.R."/>
            <person name="Prochnik S.E."/>
        </authorList>
    </citation>
    <scope>NUCLEOTIDE SEQUENCE [LARGE SCALE GENOMIC DNA]</scope>
    <source>
        <strain evidence="1">4086291</strain>
    </source>
</reference>
<evidence type="ECO:0000313" key="2">
    <source>
        <dbReference type="Proteomes" id="UP000218209"/>
    </source>
</evidence>
<keyword evidence="2" id="KW-1185">Reference proteome</keyword>
<protein>
    <submittedName>
        <fullName evidence="1">Uncharacterized protein</fullName>
    </submittedName>
</protein>
<name>A0A1X6PGT6_PORUM</name>
<proteinExistence type="predicted"/>
<accession>A0A1X6PGT6</accession>
<dbReference type="AlphaFoldDB" id="A0A1X6PGT6"/>
<sequence>MLTEVNHASSEGSSFSPNTCQWSVHESIICGVCYFDVFFYRGATNVRFS</sequence>